<evidence type="ECO:0000313" key="3">
    <source>
        <dbReference type="Proteomes" id="UP001158576"/>
    </source>
</evidence>
<keyword evidence="3" id="KW-1185">Reference proteome</keyword>
<sequence length="271" mass="30684">MEGDAFHDEQQYQEALDEWDFVEAQGGKQLATLQSGDSYSRVLSQRLITDFIQIVEGPRCAAILEANELSLFSKIRRYIFGPPLLEKRCREKLASILSLTKLSLGALPEETQYEVLATLYENLTTEPCPRRYGSHWQKIGFQGNDPATDLRGVGVFGLWLLLRLSEDSVVKKSFSQSCTKSPDSYPFCTCMMTLCKATMTLAKEGALNKYIEEKTIEDVTYHVFRQIFISFECEYSKSEEKGVLAAGEISRKIDKNPKKYVRISSILVSPV</sequence>
<proteinExistence type="predicted"/>
<gene>
    <name evidence="2" type="ORF">OKIOD_LOCUS5371</name>
</gene>
<feature type="domain" description="ELMO" evidence="1">
    <location>
        <begin position="111"/>
        <end position="261"/>
    </location>
</feature>
<protein>
    <submittedName>
        <fullName evidence="2">Oidioi.mRNA.OKI2018_I69.XSR.g13813.t1.cds</fullName>
    </submittedName>
</protein>
<dbReference type="Proteomes" id="UP001158576">
    <property type="component" value="Chromosome XSR"/>
</dbReference>
<organism evidence="2 3">
    <name type="scientific">Oikopleura dioica</name>
    <name type="common">Tunicate</name>
    <dbReference type="NCBI Taxonomy" id="34765"/>
    <lineage>
        <taxon>Eukaryota</taxon>
        <taxon>Metazoa</taxon>
        <taxon>Chordata</taxon>
        <taxon>Tunicata</taxon>
        <taxon>Appendicularia</taxon>
        <taxon>Copelata</taxon>
        <taxon>Oikopleuridae</taxon>
        <taxon>Oikopleura</taxon>
    </lineage>
</organism>
<dbReference type="EMBL" id="OU015569">
    <property type="protein sequence ID" value="CAG5094725.1"/>
    <property type="molecule type" value="Genomic_DNA"/>
</dbReference>
<dbReference type="PANTHER" id="PTHR12771:SF2">
    <property type="entry name" value="ELMO DOMAIN-CONTAINING PROTEIN 3"/>
    <property type="match status" value="1"/>
</dbReference>
<dbReference type="PROSITE" id="PS51335">
    <property type="entry name" value="ELMO"/>
    <property type="match status" value="1"/>
</dbReference>
<evidence type="ECO:0000259" key="1">
    <source>
        <dbReference type="PROSITE" id="PS51335"/>
    </source>
</evidence>
<accession>A0ABN7SBY4</accession>
<dbReference type="PANTHER" id="PTHR12771">
    <property type="entry name" value="ENGULFMENT AND CELL MOTILITY"/>
    <property type="match status" value="1"/>
</dbReference>
<dbReference type="InterPro" id="IPR050868">
    <property type="entry name" value="ELMO_domain-containing"/>
</dbReference>
<evidence type="ECO:0000313" key="2">
    <source>
        <dbReference type="EMBL" id="CAG5094725.1"/>
    </source>
</evidence>
<name>A0ABN7SBY4_OIKDI</name>
<dbReference type="InterPro" id="IPR006816">
    <property type="entry name" value="ELMO_dom"/>
</dbReference>
<reference evidence="2 3" key="1">
    <citation type="submission" date="2021-04" db="EMBL/GenBank/DDBJ databases">
        <authorList>
            <person name="Bliznina A."/>
        </authorList>
    </citation>
    <scope>NUCLEOTIDE SEQUENCE [LARGE SCALE GENOMIC DNA]</scope>
</reference>
<dbReference type="Pfam" id="PF04727">
    <property type="entry name" value="ELMO_CED12"/>
    <property type="match status" value="1"/>
</dbReference>